<proteinExistence type="predicted"/>
<evidence type="ECO:0000313" key="2">
    <source>
        <dbReference type="EMBL" id="KAK4432889.1"/>
    </source>
</evidence>
<dbReference type="PANTHER" id="PTHR10925">
    <property type="entry name" value="N-ACETYLTRANSFERASE 10"/>
    <property type="match status" value="1"/>
</dbReference>
<dbReference type="InterPro" id="IPR027992">
    <property type="entry name" value="tRNA_bind_dom"/>
</dbReference>
<evidence type="ECO:0000259" key="1">
    <source>
        <dbReference type="Pfam" id="PF13725"/>
    </source>
</evidence>
<gene>
    <name evidence="2" type="ORF">Salat_1051100</name>
</gene>
<feature type="domain" description="Possible tRNA binding" evidence="1">
    <location>
        <begin position="323"/>
        <end position="388"/>
    </location>
</feature>
<dbReference type="GO" id="GO:0000049">
    <property type="term" value="F:tRNA binding"/>
    <property type="evidence" value="ECO:0007669"/>
    <property type="project" value="TreeGrafter"/>
</dbReference>
<dbReference type="EMBL" id="JACGWO010000003">
    <property type="protein sequence ID" value="KAK4432889.1"/>
    <property type="molecule type" value="Genomic_DNA"/>
</dbReference>
<dbReference type="Pfam" id="PF13725">
    <property type="entry name" value="tRNA_bind_2"/>
    <property type="match status" value="1"/>
</dbReference>
<dbReference type="AlphaFoldDB" id="A0AAE2CSV0"/>
<comment type="caution">
    <text evidence="2">The sequence shown here is derived from an EMBL/GenBank/DDBJ whole genome shotgun (WGS) entry which is preliminary data.</text>
</comment>
<dbReference type="GO" id="GO:1990883">
    <property type="term" value="F:18S rRNA cytidine N-acetyltransferase activity"/>
    <property type="evidence" value="ECO:0007669"/>
    <property type="project" value="TreeGrafter"/>
</dbReference>
<protein>
    <recommendedName>
        <fullName evidence="1">Possible tRNA binding domain-containing protein</fullName>
    </recommendedName>
</protein>
<dbReference type="GO" id="GO:1904812">
    <property type="term" value="P:rRNA acetylation involved in maturation of SSU-rRNA"/>
    <property type="evidence" value="ECO:0007669"/>
    <property type="project" value="TreeGrafter"/>
</dbReference>
<reference evidence="2" key="2">
    <citation type="journal article" date="2024" name="Plant">
        <title>Genomic evolution and insights into agronomic trait innovations of Sesamum species.</title>
        <authorList>
            <person name="Miao H."/>
            <person name="Wang L."/>
            <person name="Qu L."/>
            <person name="Liu H."/>
            <person name="Sun Y."/>
            <person name="Le M."/>
            <person name="Wang Q."/>
            <person name="Wei S."/>
            <person name="Zheng Y."/>
            <person name="Lin W."/>
            <person name="Duan Y."/>
            <person name="Cao H."/>
            <person name="Xiong S."/>
            <person name="Wang X."/>
            <person name="Wei L."/>
            <person name="Li C."/>
            <person name="Ma Q."/>
            <person name="Ju M."/>
            <person name="Zhao R."/>
            <person name="Li G."/>
            <person name="Mu C."/>
            <person name="Tian Q."/>
            <person name="Mei H."/>
            <person name="Zhang T."/>
            <person name="Gao T."/>
            <person name="Zhang H."/>
        </authorList>
    </citation>
    <scope>NUCLEOTIDE SEQUENCE</scope>
    <source>
        <strain evidence="2">3651</strain>
    </source>
</reference>
<dbReference type="Proteomes" id="UP001293254">
    <property type="component" value="Unassembled WGS sequence"/>
</dbReference>
<organism evidence="2 3">
    <name type="scientific">Sesamum alatum</name>
    <dbReference type="NCBI Taxonomy" id="300844"/>
    <lineage>
        <taxon>Eukaryota</taxon>
        <taxon>Viridiplantae</taxon>
        <taxon>Streptophyta</taxon>
        <taxon>Embryophyta</taxon>
        <taxon>Tracheophyta</taxon>
        <taxon>Spermatophyta</taxon>
        <taxon>Magnoliopsida</taxon>
        <taxon>eudicotyledons</taxon>
        <taxon>Gunneridae</taxon>
        <taxon>Pentapetalae</taxon>
        <taxon>asterids</taxon>
        <taxon>lamiids</taxon>
        <taxon>Lamiales</taxon>
        <taxon>Pedaliaceae</taxon>
        <taxon>Sesamum</taxon>
    </lineage>
</organism>
<dbReference type="PANTHER" id="PTHR10925:SF5">
    <property type="entry name" value="RNA CYTIDINE ACETYLTRANSFERASE"/>
    <property type="match status" value="1"/>
</dbReference>
<accession>A0AAE2CSV0</accession>
<name>A0AAE2CSV0_9LAMI</name>
<sequence length="395" mass="45648">MASSIFVINSNSGQILPPLEDCRLYRLNITELLSKPDVYECFFKVLSDVSDSEINREMLTVMAANRRHELYVLIGPVENWNGDAPIIYSAIQVCIEGNIADLPDLSGGKFSDCFFLFWDMVELVGVNILKVYALEQDYANTAVQLMTRYYNGDAAEDVLPLVPELEGHIFIKLQRRTWPLVHYLGVFDKPNLAQFDQWTSNGFSPIFIGKIQRLDKSKYRNDEKEVVCAMIKWLKDYEPLAAQNAMWSHPELFSIARERFRKFLSTDLKSIDHSFACRILEMEFSRCRPATLTERPWDEIEDCLIVRIIRGAPVSLEVLVQEIRTVADLYFDAVLPISFSEVDRSLLLLCGFQYRRIDEIMRIMNLSEEDIKQSFRRILEKAFDCVNGLFPEVSD</sequence>
<reference evidence="2" key="1">
    <citation type="submission" date="2020-06" db="EMBL/GenBank/DDBJ databases">
        <authorList>
            <person name="Li T."/>
            <person name="Hu X."/>
            <person name="Zhang T."/>
            <person name="Song X."/>
            <person name="Zhang H."/>
            <person name="Dai N."/>
            <person name="Sheng W."/>
            <person name="Hou X."/>
            <person name="Wei L."/>
        </authorList>
    </citation>
    <scope>NUCLEOTIDE SEQUENCE</scope>
    <source>
        <strain evidence="2">3651</strain>
        <tissue evidence="2">Leaf</tissue>
    </source>
</reference>
<dbReference type="InterPro" id="IPR032672">
    <property type="entry name" value="TmcA/NAT10/Kre33"/>
</dbReference>
<keyword evidence="3" id="KW-1185">Reference proteome</keyword>
<evidence type="ECO:0000313" key="3">
    <source>
        <dbReference type="Proteomes" id="UP001293254"/>
    </source>
</evidence>